<evidence type="ECO:0000256" key="2">
    <source>
        <dbReference type="ARBA" id="ARBA00007331"/>
    </source>
</evidence>
<dbReference type="AlphaFoldDB" id="A0A834IRP3"/>
<comment type="caution">
    <text evidence="5">The sequence shown here is derived from an EMBL/GenBank/DDBJ whole genome shotgun (WGS) entry which is preliminary data.</text>
</comment>
<dbReference type="GO" id="GO:0003723">
    <property type="term" value="F:RNA binding"/>
    <property type="evidence" value="ECO:0007669"/>
    <property type="project" value="TreeGrafter"/>
</dbReference>
<comment type="subcellular location">
    <subcellularLocation>
        <location evidence="1">Nucleus</location>
    </subcellularLocation>
</comment>
<dbReference type="InterPro" id="IPR002738">
    <property type="entry name" value="RNase_P_p30"/>
</dbReference>
<organism evidence="5 6">
    <name type="scientific">Rhynchophorus ferrugineus</name>
    <name type="common">Red palm weevil</name>
    <name type="synonym">Curculio ferrugineus</name>
    <dbReference type="NCBI Taxonomy" id="354439"/>
    <lineage>
        <taxon>Eukaryota</taxon>
        <taxon>Metazoa</taxon>
        <taxon>Ecdysozoa</taxon>
        <taxon>Arthropoda</taxon>
        <taxon>Hexapoda</taxon>
        <taxon>Insecta</taxon>
        <taxon>Pterygota</taxon>
        <taxon>Neoptera</taxon>
        <taxon>Endopterygota</taxon>
        <taxon>Coleoptera</taxon>
        <taxon>Polyphaga</taxon>
        <taxon>Cucujiformia</taxon>
        <taxon>Curculionidae</taxon>
        <taxon>Dryophthorinae</taxon>
        <taxon>Rhynchophorus</taxon>
    </lineage>
</organism>
<dbReference type="InterPro" id="IPR016195">
    <property type="entry name" value="Pol/histidinol_Pase-like"/>
</dbReference>
<reference evidence="5" key="1">
    <citation type="submission" date="2020-08" db="EMBL/GenBank/DDBJ databases">
        <title>Genome sequencing and assembly of the red palm weevil Rhynchophorus ferrugineus.</title>
        <authorList>
            <person name="Dias G.B."/>
            <person name="Bergman C.M."/>
            <person name="Manee M."/>
        </authorList>
    </citation>
    <scope>NUCLEOTIDE SEQUENCE</scope>
    <source>
        <strain evidence="5">AA-2017</strain>
        <tissue evidence="5">Whole larva</tissue>
    </source>
</reference>
<dbReference type="GO" id="GO:0005655">
    <property type="term" value="C:nucleolar ribonuclease P complex"/>
    <property type="evidence" value="ECO:0007669"/>
    <property type="project" value="TreeGrafter"/>
</dbReference>
<feature type="region of interest" description="Disordered" evidence="4">
    <location>
        <begin position="276"/>
        <end position="296"/>
    </location>
</feature>
<evidence type="ECO:0000313" key="6">
    <source>
        <dbReference type="Proteomes" id="UP000625711"/>
    </source>
</evidence>
<keyword evidence="6" id="KW-1185">Reference proteome</keyword>
<comment type="similarity">
    <text evidence="2">Belongs to the eukaryotic/archaeal RNase P protein component 3 family.</text>
</comment>
<dbReference type="SUPFAM" id="SSF89550">
    <property type="entry name" value="PHP domain-like"/>
    <property type="match status" value="1"/>
</dbReference>
<gene>
    <name evidence="5" type="ORF">GWI33_012343</name>
</gene>
<accession>A0A834IRP3</accession>
<dbReference type="PANTHER" id="PTHR13031:SF0">
    <property type="entry name" value="RIBONUCLEASE P PROTEIN SUBUNIT P30"/>
    <property type="match status" value="1"/>
</dbReference>
<dbReference type="Pfam" id="PF01876">
    <property type="entry name" value="RNase_P_p30"/>
    <property type="match status" value="1"/>
</dbReference>
<sequence>MEYLKTEGYYDLNINIEAFNDDCREIALKYLYSFGYRTIAINHSIDDRNLETNKKKKGRDSLGAPDCLPKIFDIELLKACASKLGLSNFTFLTRLTIIFSNRDNIQKIIKSPNFKKFDLIAVTPVTHTAFMFTCSNLDADILSYDPENKISLKLSRKLYFQLVDKGYHFELLYSPAIQDASKRKNLIHLSHLYHSFGKSKNVIVSSGAEHHYLIRSPYDIISLGQLFGLNELQSKNAVLHSTRNVVVNAVGRRHGKAVMLVENLEPEVSIQEALCAESSDEDMNEEEPAQKKSKKNAYLVQDPYTQIGCAHDMPL</sequence>
<protein>
    <submittedName>
        <fullName evidence="5">Uncharacterized protein</fullName>
    </submittedName>
</protein>
<dbReference type="Proteomes" id="UP000625711">
    <property type="component" value="Unassembled WGS sequence"/>
</dbReference>
<evidence type="ECO:0000256" key="4">
    <source>
        <dbReference type="SAM" id="MobiDB-lite"/>
    </source>
</evidence>
<proteinExistence type="inferred from homology"/>
<evidence type="ECO:0000313" key="5">
    <source>
        <dbReference type="EMBL" id="KAF7285035.1"/>
    </source>
</evidence>
<dbReference type="OrthoDB" id="17948at2759"/>
<evidence type="ECO:0000256" key="3">
    <source>
        <dbReference type="ARBA" id="ARBA00022694"/>
    </source>
</evidence>
<keyword evidence="3" id="KW-0819">tRNA processing</keyword>
<dbReference type="GO" id="GO:0008033">
    <property type="term" value="P:tRNA processing"/>
    <property type="evidence" value="ECO:0007669"/>
    <property type="project" value="UniProtKB-KW"/>
</dbReference>
<dbReference type="Gene3D" id="3.20.20.140">
    <property type="entry name" value="Metal-dependent hydrolases"/>
    <property type="match status" value="1"/>
</dbReference>
<dbReference type="PANTHER" id="PTHR13031">
    <property type="entry name" value="RIBONUCLEASE P SUBUNIT P30"/>
    <property type="match status" value="1"/>
</dbReference>
<name>A0A834IRP3_RHYFE</name>
<feature type="compositionally biased region" description="Acidic residues" evidence="4">
    <location>
        <begin position="278"/>
        <end position="287"/>
    </location>
</feature>
<evidence type="ECO:0000256" key="1">
    <source>
        <dbReference type="ARBA" id="ARBA00004123"/>
    </source>
</evidence>
<dbReference type="EMBL" id="JAACXV010000062">
    <property type="protein sequence ID" value="KAF7285035.1"/>
    <property type="molecule type" value="Genomic_DNA"/>
</dbReference>